<dbReference type="CDD" id="cd04301">
    <property type="entry name" value="NAT_SF"/>
    <property type="match status" value="1"/>
</dbReference>
<name>A0A938BRC1_UNCEI</name>
<dbReference type="Proteomes" id="UP000748308">
    <property type="component" value="Unassembled WGS sequence"/>
</dbReference>
<reference evidence="2" key="1">
    <citation type="submission" date="2019-03" db="EMBL/GenBank/DDBJ databases">
        <title>Lake Tanganyika Metagenome-Assembled Genomes (MAGs).</title>
        <authorList>
            <person name="Tran P."/>
        </authorList>
    </citation>
    <scope>NUCLEOTIDE SEQUENCE</scope>
    <source>
        <strain evidence="2">M_DeepCast_400m_m2_100</strain>
    </source>
</reference>
<dbReference type="SUPFAM" id="SSF55729">
    <property type="entry name" value="Acyl-CoA N-acyltransferases (Nat)"/>
    <property type="match status" value="1"/>
</dbReference>
<dbReference type="Pfam" id="PF00583">
    <property type="entry name" value="Acetyltransf_1"/>
    <property type="match status" value="1"/>
</dbReference>
<dbReference type="InterPro" id="IPR000182">
    <property type="entry name" value="GNAT_dom"/>
</dbReference>
<dbReference type="PANTHER" id="PTHR43072:SF60">
    <property type="entry name" value="L-2,4-DIAMINOBUTYRIC ACID ACETYLTRANSFERASE"/>
    <property type="match status" value="1"/>
</dbReference>
<evidence type="ECO:0000259" key="1">
    <source>
        <dbReference type="PROSITE" id="PS51186"/>
    </source>
</evidence>
<gene>
    <name evidence="2" type="ORF">FJY75_07520</name>
</gene>
<protein>
    <submittedName>
        <fullName evidence="2">GNAT family N-acetyltransferase</fullName>
    </submittedName>
</protein>
<dbReference type="PROSITE" id="PS51186">
    <property type="entry name" value="GNAT"/>
    <property type="match status" value="1"/>
</dbReference>
<feature type="domain" description="N-acetyltransferase" evidence="1">
    <location>
        <begin position="14"/>
        <end position="162"/>
    </location>
</feature>
<sequence>MDANEPDDSTGDGIEFRRLRPEDREPLLAIAAGIWEGHDYLPHVFDAWVRSEETYFGGLFVGGRLAGCGRLLPLDERRVWLEALRVDPALQGRGLGRLMSAHVVRRALEMGFREFLFSTYFSNHGSIRISEASGFRRVATFTHLELEELAPAAAALAGVDDEGVRAVPGIPDVQDLLVNDWFFVPPGVPDRGRHFPGALTLEAEGDQVLIARNGKYPKCLEICWRRAPGGKISRACLARAVRHARLQGLECMHTMLPEGQALAPYREAGFAFFEQEHDTYLYAARAEDLRL</sequence>
<evidence type="ECO:0000313" key="2">
    <source>
        <dbReference type="EMBL" id="MBM3317686.1"/>
    </source>
</evidence>
<dbReference type="GO" id="GO:0016747">
    <property type="term" value="F:acyltransferase activity, transferring groups other than amino-acyl groups"/>
    <property type="evidence" value="ECO:0007669"/>
    <property type="project" value="InterPro"/>
</dbReference>
<comment type="caution">
    <text evidence="2">The sequence shown here is derived from an EMBL/GenBank/DDBJ whole genome shotgun (WGS) entry which is preliminary data.</text>
</comment>
<accession>A0A938BRC1</accession>
<dbReference type="PANTHER" id="PTHR43072">
    <property type="entry name" value="N-ACETYLTRANSFERASE"/>
    <property type="match status" value="1"/>
</dbReference>
<evidence type="ECO:0000313" key="3">
    <source>
        <dbReference type="Proteomes" id="UP000748308"/>
    </source>
</evidence>
<organism evidence="2 3">
    <name type="scientific">Eiseniibacteriota bacterium</name>
    <dbReference type="NCBI Taxonomy" id="2212470"/>
    <lineage>
        <taxon>Bacteria</taxon>
        <taxon>Candidatus Eiseniibacteriota</taxon>
    </lineage>
</organism>
<dbReference type="InterPro" id="IPR016181">
    <property type="entry name" value="Acyl_CoA_acyltransferase"/>
</dbReference>
<proteinExistence type="predicted"/>
<dbReference type="EMBL" id="VGIY01000167">
    <property type="protein sequence ID" value="MBM3317686.1"/>
    <property type="molecule type" value="Genomic_DNA"/>
</dbReference>
<dbReference type="AlphaFoldDB" id="A0A938BRC1"/>
<dbReference type="Gene3D" id="3.40.630.30">
    <property type="match status" value="1"/>
</dbReference>